<evidence type="ECO:0000256" key="1">
    <source>
        <dbReference type="ARBA" id="ARBA00000375"/>
    </source>
</evidence>
<dbReference type="InterPro" id="IPR006710">
    <property type="entry name" value="Glyco_hydro_43"/>
</dbReference>
<evidence type="ECO:0000256" key="5">
    <source>
        <dbReference type="ARBA" id="ARBA00022801"/>
    </source>
</evidence>
<dbReference type="InterPro" id="IPR023296">
    <property type="entry name" value="Glyco_hydro_beta-prop_sf"/>
</dbReference>
<evidence type="ECO:0000256" key="10">
    <source>
        <dbReference type="SAM" id="MobiDB-lite"/>
    </source>
</evidence>
<feature type="region of interest" description="Disordered" evidence="10">
    <location>
        <begin position="16"/>
        <end position="36"/>
    </location>
</feature>
<evidence type="ECO:0000256" key="2">
    <source>
        <dbReference type="ARBA" id="ARBA00004834"/>
    </source>
</evidence>
<feature type="active site" description="Proton acceptor" evidence="8">
    <location>
        <position position="77"/>
    </location>
</feature>
<dbReference type="Gene3D" id="2.115.10.20">
    <property type="entry name" value="Glycosyl hydrolase domain, family 43"/>
    <property type="match status" value="1"/>
</dbReference>
<dbReference type="InterPro" id="IPR050727">
    <property type="entry name" value="GH43_arabinanases"/>
</dbReference>
<dbReference type="UniPathway" id="UPA00667"/>
<evidence type="ECO:0000256" key="4">
    <source>
        <dbReference type="ARBA" id="ARBA00012586"/>
    </source>
</evidence>
<keyword evidence="11" id="KW-0472">Membrane</keyword>
<feature type="transmembrane region" description="Helical" evidence="11">
    <location>
        <begin position="43"/>
        <end position="62"/>
    </location>
</feature>
<dbReference type="Pfam" id="PF04616">
    <property type="entry name" value="Glyco_hydro_43"/>
    <property type="match status" value="1"/>
</dbReference>
<dbReference type="PIRSF" id="PIRSF026534">
    <property type="entry name" value="Endo_alpha-L-arabinosidase"/>
    <property type="match status" value="1"/>
</dbReference>
<evidence type="ECO:0000256" key="8">
    <source>
        <dbReference type="PIRSR" id="PIRSR606710-1"/>
    </source>
</evidence>
<evidence type="ECO:0000313" key="12">
    <source>
        <dbReference type="EMBL" id="KAF2236210.1"/>
    </source>
</evidence>
<dbReference type="EMBL" id="ML991786">
    <property type="protein sequence ID" value="KAF2236210.1"/>
    <property type="molecule type" value="Genomic_DNA"/>
</dbReference>
<accession>A0A6A6HFG6</accession>
<dbReference type="GO" id="GO:0031222">
    <property type="term" value="P:arabinan catabolic process"/>
    <property type="evidence" value="ECO:0007669"/>
    <property type="project" value="UniProtKB-UniPathway"/>
</dbReference>
<feature type="active site" description="Proton donor" evidence="8">
    <location>
        <position position="273"/>
    </location>
</feature>
<evidence type="ECO:0000256" key="7">
    <source>
        <dbReference type="PIRNR" id="PIRNR026534"/>
    </source>
</evidence>
<evidence type="ECO:0000256" key="3">
    <source>
        <dbReference type="ARBA" id="ARBA00009865"/>
    </source>
</evidence>
<reference evidence="12" key="1">
    <citation type="journal article" date="2020" name="Stud. Mycol.">
        <title>101 Dothideomycetes genomes: a test case for predicting lifestyles and emergence of pathogens.</title>
        <authorList>
            <person name="Haridas S."/>
            <person name="Albert R."/>
            <person name="Binder M."/>
            <person name="Bloem J."/>
            <person name="Labutti K."/>
            <person name="Salamov A."/>
            <person name="Andreopoulos B."/>
            <person name="Baker S."/>
            <person name="Barry K."/>
            <person name="Bills G."/>
            <person name="Bluhm B."/>
            <person name="Cannon C."/>
            <person name="Castanera R."/>
            <person name="Culley D."/>
            <person name="Daum C."/>
            <person name="Ezra D."/>
            <person name="Gonzalez J."/>
            <person name="Henrissat B."/>
            <person name="Kuo A."/>
            <person name="Liang C."/>
            <person name="Lipzen A."/>
            <person name="Lutzoni F."/>
            <person name="Magnuson J."/>
            <person name="Mondo S."/>
            <person name="Nolan M."/>
            <person name="Ohm R."/>
            <person name="Pangilinan J."/>
            <person name="Park H.-J."/>
            <person name="Ramirez L."/>
            <person name="Alfaro M."/>
            <person name="Sun H."/>
            <person name="Tritt A."/>
            <person name="Yoshinaga Y."/>
            <person name="Zwiers L.-H."/>
            <person name="Turgeon B."/>
            <person name="Goodwin S."/>
            <person name="Spatafora J."/>
            <person name="Crous P."/>
            <person name="Grigoriev I."/>
        </authorList>
    </citation>
    <scope>NUCLEOTIDE SEQUENCE</scope>
    <source>
        <strain evidence="12">Tuck. ex Michener</strain>
    </source>
</reference>
<evidence type="ECO:0000256" key="11">
    <source>
        <dbReference type="SAM" id="Phobius"/>
    </source>
</evidence>
<protein>
    <recommendedName>
        <fullName evidence="4 7">Arabinan endo-1,5-alpha-L-arabinosidase</fullName>
        <ecNumber evidence="4 7">3.2.1.99</ecNumber>
    </recommendedName>
</protein>
<dbReference type="PANTHER" id="PTHR43301">
    <property type="entry name" value="ARABINAN ENDO-1,5-ALPHA-L-ARABINOSIDASE"/>
    <property type="match status" value="1"/>
</dbReference>
<dbReference type="AlphaFoldDB" id="A0A6A6HFG6"/>
<dbReference type="InterPro" id="IPR016840">
    <property type="entry name" value="Glyco_hydro_43_endo_a_Ara-ase"/>
</dbReference>
<keyword evidence="5 7" id="KW-0378">Hydrolase</keyword>
<keyword evidence="11" id="KW-1133">Transmembrane helix</keyword>
<gene>
    <name evidence="12" type="ORF">EV356DRAFT_531146</name>
</gene>
<dbReference type="PANTHER" id="PTHR43301:SF5">
    <property type="entry name" value="ARABINAN ENDO-1,5-ALPHA-L-ARABINOSIDASE D-RELATED"/>
    <property type="match status" value="1"/>
</dbReference>
<keyword evidence="6 7" id="KW-0326">Glycosidase</keyword>
<name>A0A6A6HFG6_VIRVR</name>
<comment type="catalytic activity">
    <reaction evidence="1 7">
        <text>Endohydrolysis of (1-&gt;5)-alpha-arabinofuranosidic linkages in (1-&gt;5)-arabinans.</text>
        <dbReference type="EC" id="3.2.1.99"/>
    </reaction>
</comment>
<keyword evidence="13" id="KW-1185">Reference proteome</keyword>
<evidence type="ECO:0000313" key="13">
    <source>
        <dbReference type="Proteomes" id="UP000800092"/>
    </source>
</evidence>
<evidence type="ECO:0000256" key="9">
    <source>
        <dbReference type="PIRSR" id="PIRSR606710-2"/>
    </source>
</evidence>
<keyword evidence="11" id="KW-0812">Transmembrane</keyword>
<dbReference type="EC" id="3.2.1.99" evidence="4 7"/>
<dbReference type="Proteomes" id="UP000800092">
    <property type="component" value="Unassembled WGS sequence"/>
</dbReference>
<comment type="pathway">
    <text evidence="2 7">Glycan metabolism; L-arabinan degradation.</text>
</comment>
<proteinExistence type="inferred from homology"/>
<dbReference type="GO" id="GO:0046558">
    <property type="term" value="F:arabinan endo-1,5-alpha-L-arabinosidase activity"/>
    <property type="evidence" value="ECO:0007669"/>
    <property type="project" value="UniProtKB-EC"/>
</dbReference>
<evidence type="ECO:0000256" key="6">
    <source>
        <dbReference type="ARBA" id="ARBA00023295"/>
    </source>
</evidence>
<organism evidence="12 13">
    <name type="scientific">Viridothelium virens</name>
    <name type="common">Speckled blister lichen</name>
    <name type="synonym">Trypethelium virens</name>
    <dbReference type="NCBI Taxonomy" id="1048519"/>
    <lineage>
        <taxon>Eukaryota</taxon>
        <taxon>Fungi</taxon>
        <taxon>Dikarya</taxon>
        <taxon>Ascomycota</taxon>
        <taxon>Pezizomycotina</taxon>
        <taxon>Dothideomycetes</taxon>
        <taxon>Dothideomycetes incertae sedis</taxon>
        <taxon>Trypetheliales</taxon>
        <taxon>Trypetheliaceae</taxon>
        <taxon>Viridothelium</taxon>
    </lineage>
</organism>
<feature type="site" description="Important for catalytic activity, responsible for pKa modulation of the active site Glu and correct orientation of both the proton donor and substrate" evidence="9">
    <location>
        <position position="205"/>
    </location>
</feature>
<sequence length="406" mass="43651">MSNLSLPSSLRSLSKKHELEPGPINGKDPPPKKGSRRWLNRDGIFLTALLIVFVTAIVVVITRVQTTPPASNLLVHDPAAIYSNGHFYAFGGADIGPGVPYYKSHGSSMNGPWNMVGQVLPNGSKAHEANEQFKKPWAPAVVEKNGTYYVFYATTIPSTRKSTIGVAASVNLDAPDTWIDYGAIIYTGEGPNSDQYPFNVTNAIDASVLIDPKSGTPILQYGSYWDGIFQLPLSSDLRSLKDPTPPFSNSHIVYNGATAIKNGSFHLGAHPIEGSALAYHAPYYYVYYAHGACCGLAKVVNTIPPADVYQIRIGRSETLTGPFVDKNGTDLLQGGGTTFLASHGNVFAPGGPGVLTAPDGSDIFYYHYMDRNGDLQDKHALLGWNTLVYGDDGWPSLSKPDPEGSG</sequence>
<dbReference type="SUPFAM" id="SSF75005">
    <property type="entry name" value="Arabinanase/levansucrase/invertase"/>
    <property type="match status" value="1"/>
</dbReference>
<comment type="similarity">
    <text evidence="3 7">Belongs to the glycosyl hydrolase 43 family.</text>
</comment>
<dbReference type="OrthoDB" id="195678at2759"/>